<dbReference type="PANTHER" id="PTHR48094:SF19">
    <property type="entry name" value="DJ-1_PFPI DOMAIN-CONTAINING PROTEIN"/>
    <property type="match status" value="1"/>
</dbReference>
<sequence>MFAIYVYVLDTLADWELGYVTSELNSGRFFKKHASQVSLKTVSDSKEPIHTMGGLTVVPDCQIDDIALAKTSVLLLPGANTWSDPKHGAILKKAGEFLSAGAMVCAICGATAALAGSGLLDNRPHTSNGPGFLEMVAPGYKGQSFYIDQPSVSDHNLITAGSTGGLLWAKQIIERLGVFHAATLEAWYAYFSTGKPEYFYALMQTLPSSNFAPQ</sequence>
<dbReference type="PANTHER" id="PTHR48094">
    <property type="entry name" value="PROTEIN/NUCLEIC ACID DEGLYCASE DJ-1-RELATED"/>
    <property type="match status" value="1"/>
</dbReference>
<evidence type="ECO:0000259" key="1">
    <source>
        <dbReference type="Pfam" id="PF01965"/>
    </source>
</evidence>
<accession>A0A212K3K8</accession>
<dbReference type="GO" id="GO:0016798">
    <property type="term" value="F:hydrolase activity, acting on glycosyl bonds"/>
    <property type="evidence" value="ECO:0007669"/>
    <property type="project" value="UniProtKB-KW"/>
</dbReference>
<feature type="domain" description="DJ-1/PfpI" evidence="1">
    <location>
        <begin position="4"/>
        <end position="174"/>
    </location>
</feature>
<dbReference type="EC" id="3.2.-.-" evidence="2"/>
<dbReference type="CDD" id="cd03140">
    <property type="entry name" value="GATase1_PfpI_3"/>
    <property type="match status" value="1"/>
</dbReference>
<dbReference type="InterPro" id="IPR050325">
    <property type="entry name" value="Prot/Nucl_acid_deglycase"/>
</dbReference>
<gene>
    <name evidence="2" type="primary">yoaZ</name>
    <name evidence="2" type="ORF">KL86CLO1_12128</name>
</gene>
<dbReference type="GO" id="GO:0006508">
    <property type="term" value="P:proteolysis"/>
    <property type="evidence" value="ECO:0007669"/>
    <property type="project" value="UniProtKB-KW"/>
</dbReference>
<proteinExistence type="predicted"/>
<dbReference type="InterPro" id="IPR029062">
    <property type="entry name" value="Class_I_gatase-like"/>
</dbReference>
<dbReference type="Pfam" id="PF01965">
    <property type="entry name" value="DJ-1_PfpI"/>
    <property type="match status" value="1"/>
</dbReference>
<dbReference type="GO" id="GO:0008233">
    <property type="term" value="F:peptidase activity"/>
    <property type="evidence" value="ECO:0007669"/>
    <property type="project" value="UniProtKB-KW"/>
</dbReference>
<reference evidence="2" key="1">
    <citation type="submission" date="2016-04" db="EMBL/GenBank/DDBJ databases">
        <authorList>
            <person name="Evans L.H."/>
            <person name="Alamgir A."/>
            <person name="Owens N."/>
            <person name="Weber N.D."/>
            <person name="Virtaneva K."/>
            <person name="Barbian K."/>
            <person name="Babar A."/>
            <person name="Rosenke K."/>
        </authorList>
    </citation>
    <scope>NUCLEOTIDE SEQUENCE</scope>
    <source>
        <strain evidence="2">86</strain>
    </source>
</reference>
<dbReference type="Gene3D" id="3.40.50.880">
    <property type="match status" value="1"/>
</dbReference>
<organism evidence="2">
    <name type="scientific">uncultured Eubacteriales bacterium</name>
    <dbReference type="NCBI Taxonomy" id="172733"/>
    <lineage>
        <taxon>Bacteria</taxon>
        <taxon>Bacillati</taxon>
        <taxon>Bacillota</taxon>
        <taxon>Clostridia</taxon>
        <taxon>Eubacteriales</taxon>
        <taxon>environmental samples</taxon>
    </lineage>
</organism>
<keyword evidence="2" id="KW-0378">Hydrolase</keyword>
<name>A0A212K3K8_9FIRM</name>
<dbReference type="InterPro" id="IPR002818">
    <property type="entry name" value="DJ-1/PfpI"/>
</dbReference>
<dbReference type="EMBL" id="FLUN01000001">
    <property type="protein sequence ID" value="SBW06178.1"/>
    <property type="molecule type" value="Genomic_DNA"/>
</dbReference>
<keyword evidence="2" id="KW-0645">Protease</keyword>
<protein>
    <submittedName>
        <fullName evidence="2">Uncharacterized protease YoaZ</fullName>
        <ecNumber evidence="2">3.2.-.-</ecNumber>
    </submittedName>
</protein>
<dbReference type="SUPFAM" id="SSF52317">
    <property type="entry name" value="Class I glutamine amidotransferase-like"/>
    <property type="match status" value="1"/>
</dbReference>
<keyword evidence="2" id="KW-0326">Glycosidase</keyword>
<dbReference type="GO" id="GO:0005737">
    <property type="term" value="C:cytoplasm"/>
    <property type="evidence" value="ECO:0007669"/>
    <property type="project" value="TreeGrafter"/>
</dbReference>
<dbReference type="AlphaFoldDB" id="A0A212K3K8"/>
<evidence type="ECO:0000313" key="2">
    <source>
        <dbReference type="EMBL" id="SBW06178.1"/>
    </source>
</evidence>